<keyword evidence="3" id="KW-1185">Reference proteome</keyword>
<dbReference type="AlphaFoldDB" id="A0A5P1X615"/>
<reference evidence="2 3" key="1">
    <citation type="submission" date="2019-09" db="EMBL/GenBank/DDBJ databases">
        <title>Complete Genome Sequence of Lactobacillus nenjiangensis SH-Y15, isolated from sauerkraut.</title>
        <authorList>
            <person name="Yang H."/>
        </authorList>
    </citation>
    <scope>NUCLEOTIDE SEQUENCE [LARGE SCALE GENOMIC DNA]</scope>
    <source>
        <strain evidence="2 3">SH-Y15</strain>
    </source>
</reference>
<sequence>MKNKHLPEFIVILIVLIAGIGVLTFNQVSNHQAKKVDQTSTTSKKKVTKPTFKGKWQGSASYPNNQKVTIEVNFTDSKNYTLTESNTVSQVWKRIYTGTYTKLKGVVKLTPESVVVTTYASTDDLTSNNVRNSETVAKSDFYRQFGNQQTGTVKIKSNHLMVQHDHEKIKLHLVK</sequence>
<keyword evidence="1" id="KW-0472">Membrane</keyword>
<organism evidence="2 3">
    <name type="scientific">Paucilactobacillus nenjiangensis</name>
    <dbReference type="NCBI Taxonomy" id="1296540"/>
    <lineage>
        <taxon>Bacteria</taxon>
        <taxon>Bacillati</taxon>
        <taxon>Bacillota</taxon>
        <taxon>Bacilli</taxon>
        <taxon>Lactobacillales</taxon>
        <taxon>Lactobacillaceae</taxon>
        <taxon>Paucilactobacillus</taxon>
    </lineage>
</organism>
<evidence type="ECO:0000313" key="3">
    <source>
        <dbReference type="Proteomes" id="UP000325295"/>
    </source>
</evidence>
<dbReference type="EMBL" id="CP043939">
    <property type="protein sequence ID" value="QER67728.1"/>
    <property type="molecule type" value="Genomic_DNA"/>
</dbReference>
<name>A0A5P1X615_9LACO</name>
<accession>A0A5P1X615</accession>
<dbReference type="Proteomes" id="UP000325295">
    <property type="component" value="Chromosome"/>
</dbReference>
<dbReference type="OrthoDB" id="2307456at2"/>
<keyword evidence="1" id="KW-1133">Transmembrane helix</keyword>
<dbReference type="KEGG" id="lnn:F0161_07570"/>
<dbReference type="RefSeq" id="WP_150204222.1">
    <property type="nucleotide sequence ID" value="NZ_CP043939.1"/>
</dbReference>
<evidence type="ECO:0000256" key="1">
    <source>
        <dbReference type="SAM" id="Phobius"/>
    </source>
</evidence>
<protein>
    <submittedName>
        <fullName evidence="2">Uncharacterized protein</fullName>
    </submittedName>
</protein>
<keyword evidence="1" id="KW-0812">Transmembrane</keyword>
<evidence type="ECO:0000313" key="2">
    <source>
        <dbReference type="EMBL" id="QER67728.1"/>
    </source>
</evidence>
<gene>
    <name evidence="2" type="ORF">F0161_07570</name>
</gene>
<feature type="transmembrane region" description="Helical" evidence="1">
    <location>
        <begin position="6"/>
        <end position="25"/>
    </location>
</feature>
<proteinExistence type="predicted"/>